<dbReference type="RefSeq" id="WP_210897037.1">
    <property type="nucleotide sequence ID" value="NZ_CP071696.1"/>
</dbReference>
<organism evidence="5 6">
    <name type="scientific">Agromyces archimandritae</name>
    <dbReference type="NCBI Taxonomy" id="2781962"/>
    <lineage>
        <taxon>Bacteria</taxon>
        <taxon>Bacillati</taxon>
        <taxon>Actinomycetota</taxon>
        <taxon>Actinomycetes</taxon>
        <taxon>Micrococcales</taxon>
        <taxon>Microbacteriaceae</taxon>
        <taxon>Agromyces</taxon>
    </lineage>
</organism>
<accession>A0A975FL87</accession>
<evidence type="ECO:0000256" key="1">
    <source>
        <dbReference type="ARBA" id="ARBA00008520"/>
    </source>
</evidence>
<dbReference type="Pfam" id="PF01547">
    <property type="entry name" value="SBP_bac_1"/>
    <property type="match status" value="1"/>
</dbReference>
<proteinExistence type="inferred from homology"/>
<feature type="signal peptide" evidence="4">
    <location>
        <begin position="1"/>
        <end position="25"/>
    </location>
</feature>
<reference evidence="5" key="1">
    <citation type="submission" date="2021-03" db="EMBL/GenBank/DDBJ databases">
        <title>Agromyces archimandritus sp. nov., isolated from the cockroach Archimandrita tessellata.</title>
        <authorList>
            <person name="Guzman J."/>
            <person name="Ortuzar M."/>
            <person name="Poehlein A."/>
            <person name="Daniel R."/>
            <person name="Trujillo M."/>
            <person name="Vilcinskas A."/>
        </authorList>
    </citation>
    <scope>NUCLEOTIDE SEQUENCE</scope>
    <source>
        <strain evidence="5">G127AT</strain>
    </source>
</reference>
<evidence type="ECO:0000313" key="6">
    <source>
        <dbReference type="Proteomes" id="UP000671914"/>
    </source>
</evidence>
<dbReference type="EMBL" id="CP071696">
    <property type="protein sequence ID" value="QTX03941.1"/>
    <property type="molecule type" value="Genomic_DNA"/>
</dbReference>
<evidence type="ECO:0000256" key="2">
    <source>
        <dbReference type="ARBA" id="ARBA00022448"/>
    </source>
</evidence>
<keyword evidence="6" id="KW-1185">Reference proteome</keyword>
<sequence length="458" mass="47324">MSTTHRSALALTAGLALAVSLTACGSGGEGDDGKLLVWSLEVQPDRVAATQAVIDAYTDESGVDVELVPVEEAQIPQLLSAAALAHEMPDVIGALPLGLVRSFDGDGYLDREAAGAVVEALGADTWEASTLDLTRDGDQQLAVPADAWAQILVYRTDLFDAAGLEAPDDYDALLEAAEALTADGRYGISIATDPGDPFTQQTFESLALGNGCELADDTGAVTLDSDACTETIELYGALAGDASPDGTQSVDSTRAAYFSGQAAMTVWSTFLLDELAGLRNDAMPSCPECAEPGWLAEHTGIVPLVTGPSADDAGSYGELTSWAITEDAGDGASGFVEYMLSDGYEGWLAMAPEGKFPARLGTSDAPSAFADAWAKLAMGVDTRAPLGEIYPAETVEAVQGVTADLARWAIPQGQGRLVGPLTAELPIAKIIADLAAGGVDASTAQQQMQDAVQEIADR</sequence>
<dbReference type="PROSITE" id="PS51257">
    <property type="entry name" value="PROKAR_LIPOPROTEIN"/>
    <property type="match status" value="1"/>
</dbReference>
<dbReference type="PANTHER" id="PTHR43649:SF34">
    <property type="entry name" value="ABC TRANSPORTER PERIPLASMIC-BINDING PROTEIN YCJN-RELATED"/>
    <property type="match status" value="1"/>
</dbReference>
<name>A0A975FL87_9MICO</name>
<dbReference type="InterPro" id="IPR006059">
    <property type="entry name" value="SBP"/>
</dbReference>
<feature type="chain" id="PRO_5036712980" evidence="4">
    <location>
        <begin position="26"/>
        <end position="458"/>
    </location>
</feature>
<dbReference type="PANTHER" id="PTHR43649">
    <property type="entry name" value="ARABINOSE-BINDING PROTEIN-RELATED"/>
    <property type="match status" value="1"/>
</dbReference>
<evidence type="ECO:0000256" key="3">
    <source>
        <dbReference type="ARBA" id="ARBA00022729"/>
    </source>
</evidence>
<evidence type="ECO:0000256" key="4">
    <source>
        <dbReference type="SAM" id="SignalP"/>
    </source>
</evidence>
<protein>
    <submittedName>
        <fullName evidence="5">Extracellular solute-binding protein</fullName>
    </submittedName>
</protein>
<keyword evidence="2" id="KW-0813">Transport</keyword>
<keyword evidence="3 4" id="KW-0732">Signal</keyword>
<gene>
    <name evidence="5" type="ORF">G127AT_11575</name>
</gene>
<comment type="similarity">
    <text evidence="1">Belongs to the bacterial solute-binding protein 1 family.</text>
</comment>
<dbReference type="InterPro" id="IPR050490">
    <property type="entry name" value="Bact_solute-bd_prot1"/>
</dbReference>
<dbReference type="AlphaFoldDB" id="A0A975FL87"/>
<evidence type="ECO:0000313" key="5">
    <source>
        <dbReference type="EMBL" id="QTX03941.1"/>
    </source>
</evidence>
<dbReference type="Proteomes" id="UP000671914">
    <property type="component" value="Chromosome"/>
</dbReference>
<dbReference type="Gene3D" id="3.40.190.10">
    <property type="entry name" value="Periplasmic binding protein-like II"/>
    <property type="match status" value="1"/>
</dbReference>
<dbReference type="SUPFAM" id="SSF53850">
    <property type="entry name" value="Periplasmic binding protein-like II"/>
    <property type="match status" value="1"/>
</dbReference>
<dbReference type="KEGG" id="aarc:G127AT_11575"/>